<dbReference type="GO" id="GO:0005886">
    <property type="term" value="C:plasma membrane"/>
    <property type="evidence" value="ECO:0007669"/>
    <property type="project" value="UniProtKB-SubCell"/>
</dbReference>
<dbReference type="KEGG" id="nve:5519556"/>
<evidence type="ECO:0000256" key="5">
    <source>
        <dbReference type="ARBA" id="ARBA00023136"/>
    </source>
</evidence>
<evidence type="ECO:0000313" key="9">
    <source>
        <dbReference type="EMBL" id="EDO47314.1"/>
    </source>
</evidence>
<evidence type="ECO:0000313" key="10">
    <source>
        <dbReference type="Proteomes" id="UP000001593"/>
    </source>
</evidence>
<keyword evidence="10" id="KW-1185">Reference proteome</keyword>
<dbReference type="HOGENOM" id="CLU_1191112_0_0_1"/>
<dbReference type="Proteomes" id="UP000001593">
    <property type="component" value="Unassembled WGS sequence"/>
</dbReference>
<dbReference type="AlphaFoldDB" id="A7RMR4"/>
<dbReference type="eggNOG" id="ENOG502S7ZE">
    <property type="taxonomic scope" value="Eukaryota"/>
</dbReference>
<feature type="compositionally biased region" description="Low complexity" evidence="8">
    <location>
        <begin position="183"/>
        <end position="198"/>
    </location>
</feature>
<keyword evidence="5" id="KW-0472">Membrane</keyword>
<keyword evidence="3" id="KW-1003">Cell membrane</keyword>
<dbReference type="PhylomeDB" id="A7RMR4"/>
<dbReference type="InParanoid" id="A7RMR4"/>
<comment type="subcellular location">
    <subcellularLocation>
        <location evidence="1">Cell membrane</location>
        <topology evidence="1">Lipid-anchor</topology>
    </subcellularLocation>
</comment>
<dbReference type="EMBL" id="DS469520">
    <property type="protein sequence ID" value="EDO47314.1"/>
    <property type="molecule type" value="Genomic_DNA"/>
</dbReference>
<comment type="similarity">
    <text evidence="2">Belongs to the raftlin family.</text>
</comment>
<feature type="compositionally biased region" description="Pro residues" evidence="8">
    <location>
        <begin position="171"/>
        <end position="182"/>
    </location>
</feature>
<name>A7RMR4_NEMVE</name>
<dbReference type="PANTHER" id="PTHR17601">
    <property type="entry name" value="RAFTLIN-RELATED"/>
    <property type="match status" value="1"/>
</dbReference>
<sequence>MGCDVFFNLPLHPNPVTYTYQLVNIPVQVMYLGPGKMVKVTCEWMKHFAWHLQQGWKLAEIFWDQGKRSHGDFTLSGDHNSVWFFEKESARASDPTPVYEGVIIEYKHTVKIGFFQTKAKGDWGPMISEMGSRGWELACMLETPEVTNIGLGNITFKILFFFQRRILQGQPPPGTYYPPPPQGNYNQYPVPGGQNYAGAPPPPYYPPQEYQAPPPYNPNSLGKPSAPPHPEKF</sequence>
<organism evidence="9 10">
    <name type="scientific">Nematostella vectensis</name>
    <name type="common">Starlet sea anemone</name>
    <dbReference type="NCBI Taxonomy" id="45351"/>
    <lineage>
        <taxon>Eukaryota</taxon>
        <taxon>Metazoa</taxon>
        <taxon>Cnidaria</taxon>
        <taxon>Anthozoa</taxon>
        <taxon>Hexacorallia</taxon>
        <taxon>Actiniaria</taxon>
        <taxon>Edwardsiidae</taxon>
        <taxon>Nematostella</taxon>
    </lineage>
</organism>
<evidence type="ECO:0000256" key="8">
    <source>
        <dbReference type="SAM" id="MobiDB-lite"/>
    </source>
</evidence>
<protein>
    <submittedName>
        <fullName evidence="9">Uncharacterized protein</fullName>
    </submittedName>
</protein>
<reference evidence="9 10" key="1">
    <citation type="journal article" date="2007" name="Science">
        <title>Sea anemone genome reveals ancestral eumetazoan gene repertoire and genomic organization.</title>
        <authorList>
            <person name="Putnam N.H."/>
            <person name="Srivastava M."/>
            <person name="Hellsten U."/>
            <person name="Dirks B."/>
            <person name="Chapman J."/>
            <person name="Salamov A."/>
            <person name="Terry A."/>
            <person name="Shapiro H."/>
            <person name="Lindquist E."/>
            <person name="Kapitonov V.V."/>
            <person name="Jurka J."/>
            <person name="Genikhovich G."/>
            <person name="Grigoriev I.V."/>
            <person name="Lucas S.M."/>
            <person name="Steele R.E."/>
            <person name="Finnerty J.R."/>
            <person name="Technau U."/>
            <person name="Martindale M.Q."/>
            <person name="Rokhsar D.S."/>
        </authorList>
    </citation>
    <scope>NUCLEOTIDE SEQUENCE [LARGE SCALE GENOMIC DNA]</scope>
    <source>
        <strain evidence="10">CH2 X CH6</strain>
    </source>
</reference>
<keyword evidence="7" id="KW-0449">Lipoprotein</keyword>
<gene>
    <name evidence="9" type="ORF">NEMVEDRAFT_v1g199401</name>
</gene>
<dbReference type="Pfam" id="PF15250">
    <property type="entry name" value="Raftlin"/>
    <property type="match status" value="1"/>
</dbReference>
<evidence type="ECO:0000256" key="6">
    <source>
        <dbReference type="ARBA" id="ARBA00023139"/>
    </source>
</evidence>
<dbReference type="OrthoDB" id="5970923at2759"/>
<evidence type="ECO:0000256" key="2">
    <source>
        <dbReference type="ARBA" id="ARBA00006390"/>
    </source>
</evidence>
<evidence type="ECO:0000256" key="7">
    <source>
        <dbReference type="ARBA" id="ARBA00023288"/>
    </source>
</evidence>
<dbReference type="InterPro" id="IPR028169">
    <property type="entry name" value="Raftlin"/>
</dbReference>
<feature type="compositionally biased region" description="Pro residues" evidence="8">
    <location>
        <begin position="199"/>
        <end position="217"/>
    </location>
</feature>
<evidence type="ECO:0000256" key="1">
    <source>
        <dbReference type="ARBA" id="ARBA00004193"/>
    </source>
</evidence>
<dbReference type="STRING" id="45351.A7RMR4"/>
<evidence type="ECO:0000256" key="4">
    <source>
        <dbReference type="ARBA" id="ARBA00022707"/>
    </source>
</evidence>
<proteinExistence type="inferred from homology"/>
<feature type="region of interest" description="Disordered" evidence="8">
    <location>
        <begin position="171"/>
        <end position="233"/>
    </location>
</feature>
<keyword evidence="6" id="KW-0564">Palmitate</keyword>
<evidence type="ECO:0000256" key="3">
    <source>
        <dbReference type="ARBA" id="ARBA00022475"/>
    </source>
</evidence>
<keyword evidence="4" id="KW-0519">Myristate</keyword>
<accession>A7RMR4</accession>